<dbReference type="InterPro" id="IPR011042">
    <property type="entry name" value="6-blade_b-propeller_TolB-like"/>
</dbReference>
<keyword evidence="1" id="KW-0732">Signal</keyword>
<proteinExistence type="predicted"/>
<dbReference type="Gene3D" id="2.120.10.30">
    <property type="entry name" value="TolB, C-terminal domain"/>
    <property type="match status" value="1"/>
</dbReference>
<evidence type="ECO:0000256" key="2">
    <source>
        <dbReference type="ARBA" id="ARBA00023180"/>
    </source>
</evidence>
<keyword evidence="4" id="KW-1185">Reference proteome</keyword>
<gene>
    <name evidence="3" type="ORF">IFO69_05430</name>
</gene>
<dbReference type="PANTHER" id="PTHR10680:SF28">
    <property type="entry name" value="SMP-30_GLUCONOLACTONASE_LRE-LIKE REGION DOMAIN-CONTAINING PROTEIN"/>
    <property type="match status" value="1"/>
</dbReference>
<dbReference type="PANTHER" id="PTHR10680">
    <property type="entry name" value="PEPTIDYL-GLYCINE ALPHA-AMIDATING MONOOXYGENASE"/>
    <property type="match status" value="1"/>
</dbReference>
<dbReference type="PROSITE" id="PS51318">
    <property type="entry name" value="TAT"/>
    <property type="match status" value="1"/>
</dbReference>
<dbReference type="InterPro" id="IPR006311">
    <property type="entry name" value="TAT_signal"/>
</dbReference>
<reference evidence="3 4" key="1">
    <citation type="submission" date="2020-09" db="EMBL/GenBank/DDBJ databases">
        <title>Echinicola sp. CAU 1574 isolated from sand of Sido Beach.</title>
        <authorList>
            <person name="Kim W."/>
        </authorList>
    </citation>
    <scope>NUCLEOTIDE SEQUENCE [LARGE SCALE GENOMIC DNA]</scope>
    <source>
        <strain evidence="3 4">CAU 1574</strain>
    </source>
</reference>
<dbReference type="RefSeq" id="WP_192009070.1">
    <property type="nucleotide sequence ID" value="NZ_JACYTQ010000002.1"/>
</dbReference>
<dbReference type="EMBL" id="JACYTQ010000002">
    <property type="protein sequence ID" value="MBD8488182.1"/>
    <property type="molecule type" value="Genomic_DNA"/>
</dbReference>
<dbReference type="SUPFAM" id="SSF63829">
    <property type="entry name" value="Calcium-dependent phosphotriesterase"/>
    <property type="match status" value="1"/>
</dbReference>
<evidence type="ECO:0000313" key="3">
    <source>
        <dbReference type="EMBL" id="MBD8488182.1"/>
    </source>
</evidence>
<evidence type="ECO:0000256" key="1">
    <source>
        <dbReference type="ARBA" id="ARBA00022729"/>
    </source>
</evidence>
<accession>A0ABR9AHF3</accession>
<organism evidence="3 4">
    <name type="scientific">Echinicola arenosa</name>
    <dbReference type="NCBI Taxonomy" id="2774144"/>
    <lineage>
        <taxon>Bacteria</taxon>
        <taxon>Pseudomonadati</taxon>
        <taxon>Bacteroidota</taxon>
        <taxon>Cytophagia</taxon>
        <taxon>Cytophagales</taxon>
        <taxon>Cyclobacteriaceae</taxon>
        <taxon>Echinicola</taxon>
    </lineage>
</organism>
<comment type="caution">
    <text evidence="3">The sequence shown here is derived from an EMBL/GenBank/DDBJ whole genome shotgun (WGS) entry which is preliminary data.</text>
</comment>
<evidence type="ECO:0000313" key="4">
    <source>
        <dbReference type="Proteomes" id="UP000647133"/>
    </source>
</evidence>
<protein>
    <submittedName>
        <fullName evidence="3">6-bladed beta-propeller</fullName>
    </submittedName>
</protein>
<sequence length="351" mass="39897">MSKENNNNRRQFLKSSSLLMATGILFPNINFGKALDPAREIIGHGDFKYRVKKQWGNQDPTKIPVKDCHEMVQDKKGRLILLTNETKNNIIFYDRSGKVLKTWGHDFPGAHGLTLHNEGGEEFLYITDHDRHQVFKTTLDGKILLTLNYPKETGVYEKPEQYRPTEIAIGPTGDIYVADGYGLSYITQYSPKGEYIRHFGGKGEDQSNLKQAHGICLDTRKTDQPELIITSRLAHEFKRFTLDGNHLETVPVTGCWINRPVIKGQNLYFSVLRTVSRQDYDGLTVVLDKNNKVVSAPGGSAPEYIDGKLQTIVYDGHTFMNPHDVCIDNDGNIYVPQWNSEHTYPVQLERV</sequence>
<name>A0ABR9AHF3_9BACT</name>
<dbReference type="Proteomes" id="UP000647133">
    <property type="component" value="Unassembled WGS sequence"/>
</dbReference>
<keyword evidence="2" id="KW-0325">Glycoprotein</keyword>